<accession>A0A3P7NUK7</accession>
<feature type="non-terminal residue" evidence="1">
    <location>
        <position position="104"/>
    </location>
</feature>
<dbReference type="OrthoDB" id="5348404at2759"/>
<name>A0A3P7NUK7_DIBLA</name>
<evidence type="ECO:0000313" key="1">
    <source>
        <dbReference type="EMBL" id="VDN44800.1"/>
    </source>
</evidence>
<dbReference type="CDD" id="cd12432">
    <property type="entry name" value="RRM_ACINU"/>
    <property type="match status" value="1"/>
</dbReference>
<organism evidence="1 2">
    <name type="scientific">Dibothriocephalus latus</name>
    <name type="common">Fish tapeworm</name>
    <name type="synonym">Diphyllobothrium latum</name>
    <dbReference type="NCBI Taxonomy" id="60516"/>
    <lineage>
        <taxon>Eukaryota</taxon>
        <taxon>Metazoa</taxon>
        <taxon>Spiralia</taxon>
        <taxon>Lophotrochozoa</taxon>
        <taxon>Platyhelminthes</taxon>
        <taxon>Cestoda</taxon>
        <taxon>Eucestoda</taxon>
        <taxon>Diphyllobothriidea</taxon>
        <taxon>Diphyllobothriidae</taxon>
        <taxon>Dibothriocephalus</taxon>
    </lineage>
</organism>
<keyword evidence="2" id="KW-1185">Reference proteome</keyword>
<sequence>MAEGPERIEPAGEHRHPPTELVYIRFLMRPFTAGQLNKMIESQFGKVCELWLDKINCREGIDGCRWPSINPRILRCDFASEALLDWLKEHGDSGDRNPPRHLLI</sequence>
<evidence type="ECO:0008006" key="3">
    <source>
        <dbReference type="Google" id="ProtNLM"/>
    </source>
</evidence>
<gene>
    <name evidence="1" type="ORF">DILT_LOCUS19440</name>
</gene>
<protein>
    <recommendedName>
        <fullName evidence="3">RRM domain-containing protein</fullName>
    </recommendedName>
</protein>
<dbReference type="AlphaFoldDB" id="A0A3P7NUK7"/>
<reference evidence="1 2" key="1">
    <citation type="submission" date="2018-11" db="EMBL/GenBank/DDBJ databases">
        <authorList>
            <consortium name="Pathogen Informatics"/>
        </authorList>
    </citation>
    <scope>NUCLEOTIDE SEQUENCE [LARGE SCALE GENOMIC DNA]</scope>
</reference>
<dbReference type="InterPro" id="IPR034257">
    <property type="entry name" value="Acinus_RRM"/>
</dbReference>
<evidence type="ECO:0000313" key="2">
    <source>
        <dbReference type="Proteomes" id="UP000281553"/>
    </source>
</evidence>
<dbReference type="EMBL" id="UYRU01113153">
    <property type="protein sequence ID" value="VDN44800.1"/>
    <property type="molecule type" value="Genomic_DNA"/>
</dbReference>
<proteinExistence type="predicted"/>
<dbReference type="Proteomes" id="UP000281553">
    <property type="component" value="Unassembled WGS sequence"/>
</dbReference>